<gene>
    <name evidence="5" type="ORF">BatF92_03530</name>
</gene>
<proteinExistence type="predicted"/>
<organism evidence="5 6">
    <name type="scientific">Bacteroides thetaiotaomicron</name>
    <dbReference type="NCBI Taxonomy" id="818"/>
    <lineage>
        <taxon>Bacteria</taxon>
        <taxon>Pseudomonadati</taxon>
        <taxon>Bacteroidota</taxon>
        <taxon>Bacteroidia</taxon>
        <taxon>Bacteroidales</taxon>
        <taxon>Bacteroidaceae</taxon>
        <taxon>Bacteroides</taxon>
    </lineage>
</organism>
<evidence type="ECO:0000259" key="4">
    <source>
        <dbReference type="Pfam" id="PF20958"/>
    </source>
</evidence>
<feature type="domain" description="GxGYxYP putative glycoside hydrolase second N-terminal" evidence="3">
    <location>
        <begin position="210"/>
        <end position="282"/>
    </location>
</feature>
<sequence length="638" mass="72705">MFGCSEDDDEFGTTAERGNEVRTPRVEEINGKAVVTWIDPYITDIKEVQVKDLQTNEQQTVAKGVQSAEFAITDNSLLSYRYEMKVVRTTGEVSAGVTARLVKNWAQKLHPLMDYHSDATPQSGMFFKNQPVAKVNVFDIRDDENISKLTTAVMQGVINQEQALTYLIWLQQDLTQLDDAEVQYEMQPLANTSRNRGFAALYNMYKDRFNCLVVWDENQPWSWSMAQMISSQEKGIPVTESMRKFIEDELGIGNLEVRDIRNQWSSKAEAYGWAIAHYADKCHPKLTFSGGLRSDYKDNPWRMYDYVAASKGFVFWLDDSNGDDKQIMDNIFNSGSYPVGSSVFGYGMNANGDELNKITNIHNAGFVVSDYYANGSYWCSFPSKAFQQRKGIAGEVKPGKIYVAISLSDGDNIQFDANSLYQIFKEGKRRGEVPVGVTLAAGLQELNPKLLEFYYKNMTPNDELTAGPSGFQFIYGDYYAQSGKYAEWLEMNKKWLSTAGFHTAHLWNTDEQMYFEQYMKSKAVDAIMDGSNRTHTTGSSYKLVDGVVRIDQGTMCRNNGDVYRDLMSVSPSPRRPLFRHVYLLTNYYGFEGNKVVVYERLIKELERVEQDCPDTYEFMLPMDLAASIRKYIEEGGIY</sequence>
<dbReference type="PANTHER" id="PTHR37321">
    <property type="entry name" value="EXPORTED PROTEIN-RELATED"/>
    <property type="match status" value="1"/>
</dbReference>
<dbReference type="PANTHER" id="PTHR37321:SF1">
    <property type="entry name" value="EXPORTED PROTEIN"/>
    <property type="match status" value="1"/>
</dbReference>
<evidence type="ECO:0000259" key="3">
    <source>
        <dbReference type="Pfam" id="PF20957"/>
    </source>
</evidence>
<dbReference type="EMBL" id="AP022660">
    <property type="protein sequence ID" value="BCA48411.1"/>
    <property type="molecule type" value="Genomic_DNA"/>
</dbReference>
<evidence type="ECO:0000259" key="2">
    <source>
        <dbReference type="Pfam" id="PF16216"/>
    </source>
</evidence>
<dbReference type="Pfam" id="PF16216">
    <property type="entry name" value="GxGYxYP_N"/>
    <property type="match status" value="1"/>
</dbReference>
<evidence type="ECO:0000259" key="1">
    <source>
        <dbReference type="Pfam" id="PF14323"/>
    </source>
</evidence>
<dbReference type="AlphaFoldDB" id="A0A679H3N4"/>
<name>A0A679H3N4_BACT4</name>
<dbReference type="InterPro" id="IPR032626">
    <property type="entry name" value="GxGYxYP_N_1st"/>
</dbReference>
<accession>A0A679H3N4</accession>
<dbReference type="Proteomes" id="UP000500882">
    <property type="component" value="Chromosome"/>
</dbReference>
<dbReference type="InterPro" id="IPR048310">
    <property type="entry name" value="GxGYxYP_N_2nd"/>
</dbReference>
<protein>
    <submittedName>
        <fullName evidence="5">Uncharacterized protein</fullName>
    </submittedName>
</protein>
<dbReference type="InterPro" id="IPR038410">
    <property type="entry name" value="GxGYxYP_C_sf"/>
</dbReference>
<dbReference type="Gene3D" id="3.20.20.490">
    <property type="entry name" value="GxGYxYP glycoside hydrolase, C-terminal domain"/>
    <property type="match status" value="1"/>
</dbReference>
<dbReference type="InterPro" id="IPR025832">
    <property type="entry name" value="GxGYxYP_C"/>
</dbReference>
<feature type="domain" description="GxGYxYP putative glycoside hydrolase third N-terminal" evidence="4">
    <location>
        <begin position="295"/>
        <end position="380"/>
    </location>
</feature>
<dbReference type="Pfam" id="PF20958">
    <property type="entry name" value="GxGYxYP_N_3rd"/>
    <property type="match status" value="1"/>
</dbReference>
<dbReference type="Pfam" id="PF14323">
    <property type="entry name" value="GxGYxYP_C"/>
    <property type="match status" value="1"/>
</dbReference>
<evidence type="ECO:0000313" key="5">
    <source>
        <dbReference type="EMBL" id="BCA48411.1"/>
    </source>
</evidence>
<reference evidence="5 6" key="1">
    <citation type="submission" date="2020-02" db="EMBL/GenBank/DDBJ databases">
        <title>Whole-genome sequencing and comparative analysis of the genomes of Bacteroides thetaiotaomicron and Escherichia coli isolated from a healthy resident in Vietnam.</title>
        <authorList>
            <person name="Mohsin M."/>
            <person name="Tanaka K."/>
            <person name="Kawahara R."/>
            <person name="Kondo S."/>
            <person name="Noguchi H."/>
            <person name="Motooka D."/>
            <person name="Nakamura S."/>
            <person name="Khong D.T."/>
            <person name="Nguyen T.N."/>
            <person name="Tran H.T."/>
            <person name="Yamamoto Y."/>
        </authorList>
    </citation>
    <scope>NUCLEOTIDE SEQUENCE [LARGE SCALE GENOMIC DNA]</scope>
    <source>
        <strain evidence="5 6">F9-2</strain>
    </source>
</reference>
<evidence type="ECO:0000313" key="6">
    <source>
        <dbReference type="Proteomes" id="UP000500882"/>
    </source>
</evidence>
<dbReference type="Pfam" id="PF20957">
    <property type="entry name" value="GxGYxYP_N_2nd"/>
    <property type="match status" value="1"/>
</dbReference>
<feature type="domain" description="GxGYxYP putative glycoside hydrolase first N-terminal" evidence="2">
    <location>
        <begin position="134"/>
        <end position="207"/>
    </location>
</feature>
<dbReference type="InterPro" id="IPR048309">
    <property type="entry name" value="GxGYxYP_N_3rd"/>
</dbReference>
<feature type="domain" description="GxGYxYP putative glycoside hydrolase C-terminal" evidence="1">
    <location>
        <begin position="400"/>
        <end position="535"/>
    </location>
</feature>